<dbReference type="PANTHER" id="PTHR39452:SF1">
    <property type="entry name" value="CHEY-P PHOSPHATASE CHEX"/>
    <property type="match status" value="1"/>
</dbReference>
<dbReference type="Gene3D" id="3.40.1550.10">
    <property type="entry name" value="CheC-like"/>
    <property type="match status" value="1"/>
</dbReference>
<evidence type="ECO:0000259" key="2">
    <source>
        <dbReference type="Pfam" id="PF13690"/>
    </source>
</evidence>
<dbReference type="InterPro" id="IPR028976">
    <property type="entry name" value="CheC-like_sf"/>
</dbReference>
<evidence type="ECO:0000313" key="4">
    <source>
        <dbReference type="Proteomes" id="UP000184386"/>
    </source>
</evidence>
<dbReference type="EMBL" id="FRAC01000036">
    <property type="protein sequence ID" value="SHL53058.1"/>
    <property type="molecule type" value="Genomic_DNA"/>
</dbReference>
<keyword evidence="4" id="KW-1185">Reference proteome</keyword>
<proteinExistence type="predicted"/>
<dbReference type="Pfam" id="PF13690">
    <property type="entry name" value="CheX"/>
    <property type="match status" value="1"/>
</dbReference>
<evidence type="ECO:0000313" key="3">
    <source>
        <dbReference type="EMBL" id="SHL53058.1"/>
    </source>
</evidence>
<dbReference type="SUPFAM" id="SSF103039">
    <property type="entry name" value="CheC-like"/>
    <property type="match status" value="1"/>
</dbReference>
<dbReference type="Proteomes" id="UP000184386">
    <property type="component" value="Unassembled WGS sequence"/>
</dbReference>
<organism evidence="3 4">
    <name type="scientific">Anaerocolumna jejuensis DSM 15929</name>
    <dbReference type="NCBI Taxonomy" id="1121322"/>
    <lineage>
        <taxon>Bacteria</taxon>
        <taxon>Bacillati</taxon>
        <taxon>Bacillota</taxon>
        <taxon>Clostridia</taxon>
        <taxon>Lachnospirales</taxon>
        <taxon>Lachnospiraceae</taxon>
        <taxon>Anaerocolumna</taxon>
    </lineage>
</organism>
<dbReference type="PANTHER" id="PTHR39452">
    <property type="entry name" value="CHEY-P PHOSPHATASE CHEX"/>
    <property type="match status" value="1"/>
</dbReference>
<dbReference type="GO" id="GO:0006935">
    <property type="term" value="P:chemotaxis"/>
    <property type="evidence" value="ECO:0007669"/>
    <property type="project" value="UniProtKB-KW"/>
</dbReference>
<dbReference type="InterPro" id="IPR028051">
    <property type="entry name" value="CheX-like_dom"/>
</dbReference>
<dbReference type="AlphaFoldDB" id="A0A1M7BDF2"/>
<dbReference type="STRING" id="1121322.SAMN02745136_05095"/>
<dbReference type="OrthoDB" id="9788100at2"/>
<sequence length="153" mass="16664">MSIMDVKYINTILETFNVTLEQFGVNNIKRCNIQKKDKMYLNLDLSTIVCFQGAVQGDVALSMPLDTAKKLASIMMMGMSITSIDDMAKSAIGELSSMIAGSSATKLSSFGLSTKINPPRVILENAEINSFETLAIDFDTDLGKIELNIGLNI</sequence>
<gene>
    <name evidence="3" type="ORF">SAMN02745136_05095</name>
</gene>
<accession>A0A1M7BDF2</accession>
<dbReference type="InterPro" id="IPR038756">
    <property type="entry name" value="CheX-like"/>
</dbReference>
<keyword evidence="1" id="KW-0145">Chemotaxis</keyword>
<feature type="domain" description="Chemotaxis phosphatase CheX-like" evidence="2">
    <location>
        <begin position="46"/>
        <end position="125"/>
    </location>
</feature>
<protein>
    <submittedName>
        <fullName evidence="3">Chemotaxis protein CheX</fullName>
    </submittedName>
</protein>
<dbReference type="CDD" id="cd17906">
    <property type="entry name" value="CheX"/>
    <property type="match status" value="1"/>
</dbReference>
<name>A0A1M7BDF2_9FIRM</name>
<evidence type="ECO:0000256" key="1">
    <source>
        <dbReference type="ARBA" id="ARBA00022500"/>
    </source>
</evidence>
<reference evidence="3 4" key="1">
    <citation type="submission" date="2016-11" db="EMBL/GenBank/DDBJ databases">
        <authorList>
            <person name="Jaros S."/>
            <person name="Januszkiewicz K."/>
            <person name="Wedrychowicz H."/>
        </authorList>
    </citation>
    <scope>NUCLEOTIDE SEQUENCE [LARGE SCALE GENOMIC DNA]</scope>
    <source>
        <strain evidence="3 4">DSM 15929</strain>
    </source>
</reference>